<feature type="domain" description="Ammonium transporter AmtB-like" evidence="10">
    <location>
        <begin position="120"/>
        <end position="552"/>
    </location>
</feature>
<dbReference type="GO" id="GO:0005886">
    <property type="term" value="C:plasma membrane"/>
    <property type="evidence" value="ECO:0007669"/>
    <property type="project" value="TreeGrafter"/>
</dbReference>
<dbReference type="Gene3D" id="2.60.40.420">
    <property type="entry name" value="Cupredoxins - blue copper proteins"/>
    <property type="match status" value="1"/>
</dbReference>
<dbReference type="NCBIfam" id="TIGR00836">
    <property type="entry name" value="amt"/>
    <property type="match status" value="1"/>
</dbReference>
<evidence type="ECO:0000313" key="11">
    <source>
        <dbReference type="EMBL" id="PSC69250.1"/>
    </source>
</evidence>
<dbReference type="EMBL" id="LHPF02000028">
    <property type="protein sequence ID" value="PSC69250.1"/>
    <property type="molecule type" value="Genomic_DNA"/>
</dbReference>
<dbReference type="PANTHER" id="PTHR11730:SF6">
    <property type="entry name" value="AMMONIUM TRANSPORTER"/>
    <property type="match status" value="1"/>
</dbReference>
<feature type="transmembrane region" description="Helical" evidence="9">
    <location>
        <begin position="463"/>
        <end position="481"/>
    </location>
</feature>
<accession>A0A2P6V572</accession>
<keyword evidence="6 9" id="KW-0472">Membrane</keyword>
<dbReference type="InterPro" id="IPR018047">
    <property type="entry name" value="Ammonium_transpt_CS"/>
</dbReference>
<evidence type="ECO:0000256" key="1">
    <source>
        <dbReference type="ARBA" id="ARBA00004141"/>
    </source>
</evidence>
<feature type="transmembrane region" description="Helical" evidence="9">
    <location>
        <begin position="708"/>
        <end position="728"/>
    </location>
</feature>
<dbReference type="InterPro" id="IPR029020">
    <property type="entry name" value="Ammonium/urea_transptr"/>
</dbReference>
<dbReference type="Pfam" id="PF00909">
    <property type="entry name" value="Ammonium_transp"/>
    <property type="match status" value="1"/>
</dbReference>
<dbReference type="PANTHER" id="PTHR11730">
    <property type="entry name" value="AMMONIUM TRANSPORTER"/>
    <property type="match status" value="1"/>
</dbReference>
<sequence length="1123" mass="117687">MGLGGGASAKTYRVNWTLPSPRVTVQGATKSTRSITDACVGDVLAFSWTGFHDLWPLSGPSAATCKAKTAKALVAARSPGSRSITLKTAGTYRYGCLVAGHCAADDFSPEQLYEELTTMWTLLCAFFVFQMQSGFALLEAGTVRAKNTKNILLKNAIDASVATVCWWSVGSAFAYGSGQCGQNGFIGAFNFFSSKASATGSSYWALWLWNWAFASTSATIVSGALAIQVRKGRQEPGPAAGAYAIYTTVISAFIYPVVVYWVWSSSGWLSARRLACGTAPLPLGEAYAPLFGQTNGLLDFAGSGVVHMVGGGAALMATLITGPRLGRFDAQRAKPSDFAPSSPVFQALGTFILWLGWYGFNAGSTNCFHNCMQIAAQAAVNTTLSAGFGALTCLGLAILLGLPGDIGPVLNGVLAGAVSITAGCALVQSYAAAIIGVVGGLVYTGFSRLLVRLRVDDPVDATPVHFACGAWGLLAVGFFATETSVKAVYGYANDWGVFYGGTGNQLGLQVLGTVVIAAWTCALSGALFLVLRKLCWLRVPPHVEQQGLDLAQGLSSGALGRCFGRSAYSMAVESALHRPSAMPPAKRRAAADELDGSSDGAKGLALVMCPTVLPLPLLPHLATMAFALQRVRTTAAMCVLPMLRSPAWQRRIRWAHLTAEQMLLARAPPNSLDAAPNSSGGGGSLSSLGDSSSSGGSGGSDDSFDCRVAVLFFQLLLVCVSLLLAACIEAPRSSAAAAAAAPRQRPNGQASPCASSSECQARQAEPAVCSQRGLCCCERFEGMHPFLHLAGGGGMEAGPPLKALPPQAGTLLQPLAHLLPCRGRLVHCRHGCPALAPRWCQRYRTPLFAATRLLYLSLPAARDMRVTLHLVKGQASQGRLSRLRDFWLLTLGTRGLILLVTPVFLPLPLLPHLLLSVFAVARVRTGADMCALPMLRSPAWQRRIYWVILTAEMLPFPAAPHALLDAQHGDGAGSRSVGGNTMQLQECRSFVGFFQLLLAALSVLLAAALEPPGVAEAAVGDGGGSDGGSSDAGGGSGSFGLSRRAWRRAAAAVRRGVSEAEACVAHLCHVLLGRAWPGVVQLSSWLLLLSFLWTLALFLEQQAHAALPSPPPLLPPLEPPAGP</sequence>
<dbReference type="InterPro" id="IPR008972">
    <property type="entry name" value="Cupredoxin"/>
</dbReference>
<keyword evidence="12" id="KW-1185">Reference proteome</keyword>
<feature type="transmembrane region" description="Helical" evidence="9">
    <location>
        <begin position="1079"/>
        <end position="1099"/>
    </location>
</feature>
<dbReference type="Proteomes" id="UP000239649">
    <property type="component" value="Unassembled WGS sequence"/>
</dbReference>
<feature type="transmembrane region" description="Helical" evidence="9">
    <location>
        <begin position="990"/>
        <end position="1009"/>
    </location>
</feature>
<dbReference type="InterPro" id="IPR024041">
    <property type="entry name" value="NH4_transpt_AmtB-like_dom"/>
</dbReference>
<keyword evidence="3" id="KW-0813">Transport</keyword>
<dbReference type="STRING" id="554055.A0A2P6V572"/>
<evidence type="ECO:0000256" key="6">
    <source>
        <dbReference type="ARBA" id="ARBA00023136"/>
    </source>
</evidence>
<feature type="transmembrane region" description="Helical" evidence="9">
    <location>
        <begin position="506"/>
        <end position="531"/>
    </location>
</feature>
<feature type="transmembrane region" description="Helical" evidence="9">
    <location>
        <begin position="300"/>
        <end position="322"/>
    </location>
</feature>
<feature type="region of interest" description="Disordered" evidence="8">
    <location>
        <begin position="1019"/>
        <end position="1040"/>
    </location>
</feature>
<evidence type="ECO:0000256" key="8">
    <source>
        <dbReference type="SAM" id="MobiDB-lite"/>
    </source>
</evidence>
<feature type="transmembrane region" description="Helical" evidence="9">
    <location>
        <begin position="434"/>
        <end position="451"/>
    </location>
</feature>
<evidence type="ECO:0000256" key="2">
    <source>
        <dbReference type="ARBA" id="ARBA00005887"/>
    </source>
</evidence>
<keyword evidence="7" id="KW-0924">Ammonia transport</keyword>
<dbReference type="OrthoDB" id="534912at2759"/>
<comment type="similarity">
    <text evidence="2">Belongs to the ammonia transporter channel (TC 1.A.11.2) family.</text>
</comment>
<feature type="transmembrane region" description="Helical" evidence="9">
    <location>
        <begin position="204"/>
        <end position="227"/>
    </location>
</feature>
<feature type="region of interest" description="Disordered" evidence="8">
    <location>
        <begin position="670"/>
        <end position="696"/>
    </location>
</feature>
<gene>
    <name evidence="11" type="ORF">C2E20_7227</name>
</gene>
<evidence type="ECO:0000256" key="3">
    <source>
        <dbReference type="ARBA" id="ARBA00022448"/>
    </source>
</evidence>
<dbReference type="Gene3D" id="1.10.3430.10">
    <property type="entry name" value="Ammonium transporter AmtB like domains"/>
    <property type="match status" value="1"/>
</dbReference>
<evidence type="ECO:0000259" key="10">
    <source>
        <dbReference type="Pfam" id="PF00909"/>
    </source>
</evidence>
<dbReference type="SUPFAM" id="SSF111352">
    <property type="entry name" value="Ammonium transporter"/>
    <property type="match status" value="1"/>
</dbReference>
<comment type="caution">
    <text evidence="11">The sequence shown here is derived from an EMBL/GenBank/DDBJ whole genome shotgun (WGS) entry which is preliminary data.</text>
</comment>
<protein>
    <submittedName>
        <fullName evidence="11">Ammonium transporter</fullName>
    </submittedName>
</protein>
<evidence type="ECO:0000256" key="9">
    <source>
        <dbReference type="SAM" id="Phobius"/>
    </source>
</evidence>
<organism evidence="11 12">
    <name type="scientific">Micractinium conductrix</name>
    <dbReference type="NCBI Taxonomy" id="554055"/>
    <lineage>
        <taxon>Eukaryota</taxon>
        <taxon>Viridiplantae</taxon>
        <taxon>Chlorophyta</taxon>
        <taxon>core chlorophytes</taxon>
        <taxon>Trebouxiophyceae</taxon>
        <taxon>Chlorellales</taxon>
        <taxon>Chlorellaceae</taxon>
        <taxon>Chlorella clade</taxon>
        <taxon>Micractinium</taxon>
    </lineage>
</organism>
<reference evidence="11 12" key="1">
    <citation type="journal article" date="2018" name="Plant J.">
        <title>Genome sequences of Chlorella sorokiniana UTEX 1602 and Micractinium conductrix SAG 241.80: implications to maltose excretion by a green alga.</title>
        <authorList>
            <person name="Arriola M.B."/>
            <person name="Velmurugan N."/>
            <person name="Zhang Y."/>
            <person name="Plunkett M.H."/>
            <person name="Hondzo H."/>
            <person name="Barney B.M."/>
        </authorList>
    </citation>
    <scope>NUCLEOTIDE SEQUENCE [LARGE SCALE GENOMIC DNA]</scope>
    <source>
        <strain evidence="11 12">SAG 241.80</strain>
    </source>
</reference>
<name>A0A2P6V572_9CHLO</name>
<dbReference type="GO" id="GO:0008519">
    <property type="term" value="F:ammonium channel activity"/>
    <property type="evidence" value="ECO:0007669"/>
    <property type="project" value="InterPro"/>
</dbReference>
<comment type="subcellular location">
    <subcellularLocation>
        <location evidence="1">Membrane</location>
        <topology evidence="1">Multi-pass membrane protein</topology>
    </subcellularLocation>
</comment>
<feature type="transmembrane region" description="Helical" evidence="9">
    <location>
        <begin position="343"/>
        <end position="360"/>
    </location>
</feature>
<dbReference type="InterPro" id="IPR001905">
    <property type="entry name" value="Ammonium_transpt"/>
</dbReference>
<evidence type="ECO:0000313" key="12">
    <source>
        <dbReference type="Proteomes" id="UP000239649"/>
    </source>
</evidence>
<keyword evidence="4 9" id="KW-0812">Transmembrane</keyword>
<evidence type="ECO:0000256" key="5">
    <source>
        <dbReference type="ARBA" id="ARBA00022989"/>
    </source>
</evidence>
<feature type="compositionally biased region" description="Low complexity" evidence="8">
    <location>
        <begin position="685"/>
        <end position="694"/>
    </location>
</feature>
<evidence type="ECO:0000256" key="4">
    <source>
        <dbReference type="ARBA" id="ARBA00022692"/>
    </source>
</evidence>
<feature type="transmembrane region" description="Helical" evidence="9">
    <location>
        <begin position="380"/>
        <end position="402"/>
    </location>
</feature>
<dbReference type="PROSITE" id="PS01219">
    <property type="entry name" value="AMMONIUM_TRANSP"/>
    <property type="match status" value="1"/>
</dbReference>
<dbReference type="GO" id="GO:0097272">
    <property type="term" value="P:ammonium homeostasis"/>
    <property type="evidence" value="ECO:0007669"/>
    <property type="project" value="TreeGrafter"/>
</dbReference>
<dbReference type="AlphaFoldDB" id="A0A2P6V572"/>
<proteinExistence type="inferred from homology"/>
<evidence type="ECO:0000256" key="7">
    <source>
        <dbReference type="ARBA" id="ARBA00023177"/>
    </source>
</evidence>
<feature type="transmembrane region" description="Helical" evidence="9">
    <location>
        <begin position="239"/>
        <end position="263"/>
    </location>
</feature>
<feature type="compositionally biased region" description="Gly residues" evidence="8">
    <location>
        <begin position="1020"/>
        <end position="1038"/>
    </location>
</feature>
<keyword evidence="5 9" id="KW-1133">Transmembrane helix</keyword>